<sequence length="123" mass="13830">MKETIHTSLQTLSLIAVIGLLAWYFIGSGVPTHTLFTWMILLLIVTEIASLILIGGSFPESYTSLKVGIIAALFILLGIKNMLPSFFIPLTITLMALNFLYNFYTSSKRKKGGYKRRRKSLRN</sequence>
<feature type="transmembrane region" description="Helical" evidence="1">
    <location>
        <begin position="85"/>
        <end position="104"/>
    </location>
</feature>
<name>A0A1H6VDP7_9BACT</name>
<dbReference type="AlphaFoldDB" id="A0A1H6VDP7"/>
<reference evidence="3" key="1">
    <citation type="submission" date="2016-10" db="EMBL/GenBank/DDBJ databases">
        <authorList>
            <person name="Varghese N."/>
            <person name="Submissions S."/>
        </authorList>
    </citation>
    <scope>NUCLEOTIDE SEQUENCE [LARGE SCALE GENOMIC DNA]</scope>
    <source>
        <strain evidence="3">IBRC-M 10761</strain>
    </source>
</reference>
<dbReference type="OrthoDB" id="839617at2"/>
<feature type="transmembrane region" description="Helical" evidence="1">
    <location>
        <begin position="36"/>
        <end position="55"/>
    </location>
</feature>
<dbReference type="RefSeq" id="WP_092170354.1">
    <property type="nucleotide sequence ID" value="NZ_FNZH01000002.1"/>
</dbReference>
<dbReference type="Proteomes" id="UP000199403">
    <property type="component" value="Unassembled WGS sequence"/>
</dbReference>
<feature type="transmembrane region" description="Helical" evidence="1">
    <location>
        <begin position="62"/>
        <end position="79"/>
    </location>
</feature>
<keyword evidence="3" id="KW-1185">Reference proteome</keyword>
<proteinExistence type="predicted"/>
<evidence type="ECO:0000313" key="3">
    <source>
        <dbReference type="Proteomes" id="UP000199403"/>
    </source>
</evidence>
<feature type="transmembrane region" description="Helical" evidence="1">
    <location>
        <begin position="12"/>
        <end position="30"/>
    </location>
</feature>
<organism evidence="2 3">
    <name type="scientific">Cyclobacterium xiamenense</name>
    <dbReference type="NCBI Taxonomy" id="1297121"/>
    <lineage>
        <taxon>Bacteria</taxon>
        <taxon>Pseudomonadati</taxon>
        <taxon>Bacteroidota</taxon>
        <taxon>Cytophagia</taxon>
        <taxon>Cytophagales</taxon>
        <taxon>Cyclobacteriaceae</taxon>
        <taxon>Cyclobacterium</taxon>
    </lineage>
</organism>
<keyword evidence="1" id="KW-1133">Transmembrane helix</keyword>
<keyword evidence="1" id="KW-0472">Membrane</keyword>
<accession>A0A1H6VDP7</accession>
<protein>
    <submittedName>
        <fullName evidence="2">Uncharacterized protein</fullName>
    </submittedName>
</protein>
<keyword evidence="1" id="KW-0812">Transmembrane</keyword>
<dbReference type="EMBL" id="FNZH01000002">
    <property type="protein sequence ID" value="SEJ02688.1"/>
    <property type="molecule type" value="Genomic_DNA"/>
</dbReference>
<evidence type="ECO:0000313" key="2">
    <source>
        <dbReference type="EMBL" id="SEJ02688.1"/>
    </source>
</evidence>
<evidence type="ECO:0000256" key="1">
    <source>
        <dbReference type="SAM" id="Phobius"/>
    </source>
</evidence>
<gene>
    <name evidence="2" type="ORF">SAMN05192553_10213</name>
</gene>